<dbReference type="Gene3D" id="1.20.144.10">
    <property type="entry name" value="Phosphatidic acid phosphatase type 2/haloperoxidase"/>
    <property type="match status" value="1"/>
</dbReference>
<dbReference type="InterPro" id="IPR036938">
    <property type="entry name" value="PAP2/HPO_sf"/>
</dbReference>
<accession>A0A0F9NDR0</accession>
<dbReference type="EMBL" id="LAZR01008320">
    <property type="protein sequence ID" value="KKM79532.1"/>
    <property type="molecule type" value="Genomic_DNA"/>
</dbReference>
<feature type="transmembrane region" description="Helical" evidence="1">
    <location>
        <begin position="20"/>
        <end position="45"/>
    </location>
</feature>
<gene>
    <name evidence="3" type="ORF">LCGC14_1348960</name>
</gene>
<dbReference type="InterPro" id="IPR000326">
    <property type="entry name" value="PAP2/HPO"/>
</dbReference>
<name>A0A0F9NDR0_9ZZZZ</name>
<keyword evidence="1" id="KW-1133">Transmembrane helix</keyword>
<dbReference type="SMART" id="SM00014">
    <property type="entry name" value="acidPPc"/>
    <property type="match status" value="1"/>
</dbReference>
<evidence type="ECO:0000313" key="3">
    <source>
        <dbReference type="EMBL" id="KKM79532.1"/>
    </source>
</evidence>
<proteinExistence type="predicted"/>
<comment type="caution">
    <text evidence="3">The sequence shown here is derived from an EMBL/GenBank/DDBJ whole genome shotgun (WGS) entry which is preliminary data.</text>
</comment>
<feature type="transmembrane region" description="Helical" evidence="1">
    <location>
        <begin position="149"/>
        <end position="165"/>
    </location>
</feature>
<reference evidence="3" key="1">
    <citation type="journal article" date="2015" name="Nature">
        <title>Complex archaea that bridge the gap between prokaryotes and eukaryotes.</title>
        <authorList>
            <person name="Spang A."/>
            <person name="Saw J.H."/>
            <person name="Jorgensen S.L."/>
            <person name="Zaremba-Niedzwiedzka K."/>
            <person name="Martijn J."/>
            <person name="Lind A.E."/>
            <person name="van Eijk R."/>
            <person name="Schleper C."/>
            <person name="Guy L."/>
            <person name="Ettema T.J."/>
        </authorList>
    </citation>
    <scope>NUCLEOTIDE SEQUENCE</scope>
</reference>
<dbReference type="SUPFAM" id="SSF48317">
    <property type="entry name" value="Acid phosphatase/Vanadium-dependent haloperoxidase"/>
    <property type="match status" value="1"/>
</dbReference>
<evidence type="ECO:0000256" key="1">
    <source>
        <dbReference type="SAM" id="Phobius"/>
    </source>
</evidence>
<feature type="transmembrane region" description="Helical" evidence="1">
    <location>
        <begin position="57"/>
        <end position="79"/>
    </location>
</feature>
<dbReference type="Pfam" id="PF01569">
    <property type="entry name" value="PAP2"/>
    <property type="match status" value="1"/>
</dbReference>
<dbReference type="AlphaFoldDB" id="A0A0F9NDR0"/>
<feature type="domain" description="Phosphatidic acid phosphatase type 2/haloperoxidase" evidence="2">
    <location>
        <begin position="56"/>
        <end position="166"/>
    </location>
</feature>
<sequence length="170" mass="19294">MKWDQQLFQLINETLHNSFAFTFFSAITNVADIAVFFLTVFFIYALISKTKAKTTKIIFNVLTPVFIVFVITVILKLIIQRPGPEAFVRPWPEFSPFPWHYAFPSGHTSRAFAFAAVLGQQLPMWRWPLLSAASLIGFSRIYIGAHFPADVIAGALLGVLVVFLFKKLHK</sequence>
<organism evidence="3">
    <name type="scientific">marine sediment metagenome</name>
    <dbReference type="NCBI Taxonomy" id="412755"/>
    <lineage>
        <taxon>unclassified sequences</taxon>
        <taxon>metagenomes</taxon>
        <taxon>ecological metagenomes</taxon>
    </lineage>
</organism>
<dbReference type="PANTHER" id="PTHR14969:SF13">
    <property type="entry name" value="AT30094P"/>
    <property type="match status" value="1"/>
</dbReference>
<keyword evidence="1" id="KW-0812">Transmembrane</keyword>
<dbReference type="PANTHER" id="PTHR14969">
    <property type="entry name" value="SPHINGOSINE-1-PHOSPHATE PHOSPHOHYDROLASE"/>
    <property type="match status" value="1"/>
</dbReference>
<keyword evidence="1" id="KW-0472">Membrane</keyword>
<evidence type="ECO:0000259" key="2">
    <source>
        <dbReference type="SMART" id="SM00014"/>
    </source>
</evidence>
<protein>
    <recommendedName>
        <fullName evidence="2">Phosphatidic acid phosphatase type 2/haloperoxidase domain-containing protein</fullName>
    </recommendedName>
</protein>